<dbReference type="Proteomes" id="UP001162734">
    <property type="component" value="Chromosome"/>
</dbReference>
<dbReference type="EMBL" id="AP025592">
    <property type="protein sequence ID" value="BDG07700.1"/>
    <property type="molecule type" value="Genomic_DNA"/>
</dbReference>
<dbReference type="InterPro" id="IPR011059">
    <property type="entry name" value="Metal-dep_hydrolase_composite"/>
</dbReference>
<protein>
    <submittedName>
        <fullName evidence="3">Amidohydrolase</fullName>
    </submittedName>
</protein>
<evidence type="ECO:0000259" key="2">
    <source>
        <dbReference type="Pfam" id="PF07969"/>
    </source>
</evidence>
<dbReference type="RefSeq" id="WP_248344559.1">
    <property type="nucleotide sequence ID" value="NZ_AP025592.1"/>
</dbReference>
<feature type="signal peptide" evidence="1">
    <location>
        <begin position="1"/>
        <end position="17"/>
    </location>
</feature>
<dbReference type="SUPFAM" id="SSF51338">
    <property type="entry name" value="Composite domain of metallo-dependent hydrolases"/>
    <property type="match status" value="1"/>
</dbReference>
<feature type="domain" description="Amidohydrolase 3" evidence="2">
    <location>
        <begin position="76"/>
        <end position="555"/>
    </location>
</feature>
<dbReference type="Pfam" id="PF07969">
    <property type="entry name" value="Amidohydro_3"/>
    <property type="match status" value="1"/>
</dbReference>
<dbReference type="PANTHER" id="PTHR22642">
    <property type="entry name" value="IMIDAZOLONEPROPIONASE"/>
    <property type="match status" value="1"/>
</dbReference>
<accession>A0ABM7X782</accession>
<dbReference type="CDD" id="cd01300">
    <property type="entry name" value="YtcJ_like"/>
    <property type="match status" value="1"/>
</dbReference>
<proteinExistence type="predicted"/>
<keyword evidence="4" id="KW-1185">Reference proteome</keyword>
<dbReference type="Gene3D" id="3.10.310.70">
    <property type="match status" value="1"/>
</dbReference>
<evidence type="ECO:0000313" key="3">
    <source>
        <dbReference type="EMBL" id="BDG07700.1"/>
    </source>
</evidence>
<name>A0ABM7X782_9BACT</name>
<feature type="chain" id="PRO_5046215542" evidence="1">
    <location>
        <begin position="18"/>
        <end position="572"/>
    </location>
</feature>
<dbReference type="InterPro" id="IPR013108">
    <property type="entry name" value="Amidohydro_3"/>
</dbReference>
<dbReference type="PROSITE" id="PS51257">
    <property type="entry name" value="PROKAR_LIPOPROTEIN"/>
    <property type="match status" value="1"/>
</dbReference>
<keyword evidence="1" id="KW-0732">Signal</keyword>
<dbReference type="InterPro" id="IPR033932">
    <property type="entry name" value="YtcJ-like"/>
</dbReference>
<organism evidence="3 4">
    <name type="scientific">Anaeromyxobacter paludicola</name>
    <dbReference type="NCBI Taxonomy" id="2918171"/>
    <lineage>
        <taxon>Bacteria</taxon>
        <taxon>Pseudomonadati</taxon>
        <taxon>Myxococcota</taxon>
        <taxon>Myxococcia</taxon>
        <taxon>Myxococcales</taxon>
        <taxon>Cystobacterineae</taxon>
        <taxon>Anaeromyxobacteraceae</taxon>
        <taxon>Anaeromyxobacter</taxon>
    </lineage>
</organism>
<evidence type="ECO:0000313" key="4">
    <source>
        <dbReference type="Proteomes" id="UP001162734"/>
    </source>
</evidence>
<dbReference type="PANTHER" id="PTHR22642:SF2">
    <property type="entry name" value="PROTEIN LONG AFTER FAR-RED 3"/>
    <property type="match status" value="1"/>
</dbReference>
<evidence type="ECO:0000256" key="1">
    <source>
        <dbReference type="SAM" id="SignalP"/>
    </source>
</evidence>
<sequence>MRRLFLAALVMALAACAAAPVKRALTEEQMKDDYVVAGRLLAPDGWAAAALVRDGKFACVGTLPDCLAQTRPNVPVLDLGRGVAVPGLVDAHGHVYGFGRSLLEVHCEGTRGEEECAARVAERARRAPPGTWIRGRGWNQEEWPASRFPSERSLTVAVPEHPVLLMRNDGHAAWVNEAALAAAGIDAATPDPDGGRILHYPDGRPSGVLVDNAVDLVAQRLAKPAPAELEEGILRALRELLALGLTEVHDAGCDGDTLEAYRRLAEAGRLPIRVYAMIDGQQPMPEVERLMALWKATPEVGRLTVRAVKLYADGALGSRGAAISSEYADDLPGNRGLWMTPPAELRARIEAVARAGFQPAVHAIGDRANAEVLKDFAALAEAGIALEPLRPRLEHAQFLPPEDVHLLKDHWCVASMQPLHAVRDAPWVEKRLGKDSPILAGAYAWKTVLRYGVPLAFGSDFPIESPDPRLGLLAAELRTPETGAPWQPEQRITRLEALRAYTRGAAVAALASGRRGEIRAGQDADLTVFAADPLTVTPRELSRLRVLRVVVGGRTELGGTAAGPAPGPGTQP</sequence>
<reference evidence="4" key="1">
    <citation type="journal article" date="2022" name="Int. J. Syst. Evol. Microbiol.">
        <title>Anaeromyxobacter oryzae sp. nov., Anaeromyxobacter diazotrophicus sp. nov. and Anaeromyxobacter paludicola sp. nov., isolated from paddy soils.</title>
        <authorList>
            <person name="Itoh H."/>
            <person name="Xu Z."/>
            <person name="Mise K."/>
            <person name="Masuda Y."/>
            <person name="Ushijima N."/>
            <person name="Hayakawa C."/>
            <person name="Shiratori Y."/>
            <person name="Senoo K."/>
        </authorList>
    </citation>
    <scope>NUCLEOTIDE SEQUENCE [LARGE SCALE GENOMIC DNA]</scope>
    <source>
        <strain evidence="4">Red630</strain>
    </source>
</reference>
<dbReference type="SUPFAM" id="SSF51556">
    <property type="entry name" value="Metallo-dependent hydrolases"/>
    <property type="match status" value="1"/>
</dbReference>
<dbReference type="Gene3D" id="3.20.20.140">
    <property type="entry name" value="Metal-dependent hydrolases"/>
    <property type="match status" value="1"/>
</dbReference>
<gene>
    <name evidence="3" type="ORF">AMPC_08130</name>
</gene>
<dbReference type="Gene3D" id="2.30.40.10">
    <property type="entry name" value="Urease, subunit C, domain 1"/>
    <property type="match status" value="1"/>
</dbReference>
<dbReference type="InterPro" id="IPR032466">
    <property type="entry name" value="Metal_Hydrolase"/>
</dbReference>